<sequence length="92" mass="10108">MMIWRAVDRFWEFPQAPLIMGIVNVTPDSFSDGGRYGTLEAAVQHALHLVESGANILDIGGESSRPGAEPVNEEEEFQRVIPVIEKLAGQTD</sequence>
<dbReference type="GO" id="GO:0004156">
    <property type="term" value="F:dihydropteroate synthase activity"/>
    <property type="evidence" value="ECO:0007669"/>
    <property type="project" value="TreeGrafter"/>
</dbReference>
<dbReference type="PROSITE" id="PS50972">
    <property type="entry name" value="PTERIN_BINDING"/>
    <property type="match status" value="1"/>
</dbReference>
<gene>
    <name evidence="2" type="ORF">METZ01_LOCUS354195</name>
</gene>
<dbReference type="GO" id="GO:0005829">
    <property type="term" value="C:cytosol"/>
    <property type="evidence" value="ECO:0007669"/>
    <property type="project" value="TreeGrafter"/>
</dbReference>
<reference evidence="2" key="1">
    <citation type="submission" date="2018-05" db="EMBL/GenBank/DDBJ databases">
        <authorList>
            <person name="Lanie J.A."/>
            <person name="Ng W.-L."/>
            <person name="Kazmierczak K.M."/>
            <person name="Andrzejewski T.M."/>
            <person name="Davidsen T.M."/>
            <person name="Wayne K.J."/>
            <person name="Tettelin H."/>
            <person name="Glass J.I."/>
            <person name="Rusch D."/>
            <person name="Podicherti R."/>
            <person name="Tsui H.-C.T."/>
            <person name="Winkler M.E."/>
        </authorList>
    </citation>
    <scope>NUCLEOTIDE SEQUENCE</scope>
</reference>
<dbReference type="InterPro" id="IPR045031">
    <property type="entry name" value="DHP_synth-like"/>
</dbReference>
<organism evidence="2">
    <name type="scientific">marine metagenome</name>
    <dbReference type="NCBI Taxonomy" id="408172"/>
    <lineage>
        <taxon>unclassified sequences</taxon>
        <taxon>metagenomes</taxon>
        <taxon>ecological metagenomes</taxon>
    </lineage>
</organism>
<feature type="domain" description="Pterin-binding" evidence="1">
    <location>
        <begin position="17"/>
        <end position="92"/>
    </location>
</feature>
<dbReference type="Pfam" id="PF00809">
    <property type="entry name" value="Pterin_bind"/>
    <property type="match status" value="1"/>
</dbReference>
<dbReference type="PANTHER" id="PTHR20941">
    <property type="entry name" value="FOLATE SYNTHESIS PROTEINS"/>
    <property type="match status" value="1"/>
</dbReference>
<dbReference type="GO" id="GO:0046654">
    <property type="term" value="P:tetrahydrofolate biosynthetic process"/>
    <property type="evidence" value="ECO:0007669"/>
    <property type="project" value="TreeGrafter"/>
</dbReference>
<accession>A0A382RXG6</accession>
<evidence type="ECO:0000313" key="2">
    <source>
        <dbReference type="EMBL" id="SVD01341.1"/>
    </source>
</evidence>
<protein>
    <recommendedName>
        <fullName evidence="1">Pterin-binding domain-containing protein</fullName>
    </recommendedName>
</protein>
<dbReference type="PANTHER" id="PTHR20941:SF1">
    <property type="entry name" value="FOLIC ACID SYNTHESIS PROTEIN FOL1"/>
    <property type="match status" value="1"/>
</dbReference>
<dbReference type="InterPro" id="IPR000489">
    <property type="entry name" value="Pterin-binding_dom"/>
</dbReference>
<evidence type="ECO:0000259" key="1">
    <source>
        <dbReference type="PROSITE" id="PS50972"/>
    </source>
</evidence>
<name>A0A382RXG6_9ZZZZ</name>
<dbReference type="InterPro" id="IPR011005">
    <property type="entry name" value="Dihydropteroate_synth-like_sf"/>
</dbReference>
<dbReference type="SUPFAM" id="SSF51717">
    <property type="entry name" value="Dihydropteroate synthetase-like"/>
    <property type="match status" value="1"/>
</dbReference>
<dbReference type="PROSITE" id="PS00792">
    <property type="entry name" value="DHPS_1"/>
    <property type="match status" value="1"/>
</dbReference>
<feature type="non-terminal residue" evidence="2">
    <location>
        <position position="92"/>
    </location>
</feature>
<dbReference type="PROSITE" id="PS00793">
    <property type="entry name" value="DHPS_2"/>
    <property type="match status" value="1"/>
</dbReference>
<proteinExistence type="predicted"/>
<dbReference type="EMBL" id="UINC01124294">
    <property type="protein sequence ID" value="SVD01341.1"/>
    <property type="molecule type" value="Genomic_DNA"/>
</dbReference>
<dbReference type="AlphaFoldDB" id="A0A382RXG6"/>
<dbReference type="Gene3D" id="3.20.20.20">
    <property type="entry name" value="Dihydropteroate synthase-like"/>
    <property type="match status" value="1"/>
</dbReference>